<dbReference type="GO" id="GO:0015627">
    <property type="term" value="C:type II protein secretion system complex"/>
    <property type="evidence" value="ECO:0007669"/>
    <property type="project" value="InterPro"/>
</dbReference>
<evidence type="ECO:0000256" key="1">
    <source>
        <dbReference type="ARBA" id="ARBA00022481"/>
    </source>
</evidence>
<dbReference type="OrthoDB" id="5349145at2"/>
<dbReference type="Pfam" id="PF07963">
    <property type="entry name" value="N_methyl"/>
    <property type="match status" value="1"/>
</dbReference>
<reference evidence="2 3" key="1">
    <citation type="submission" date="2018-04" db="EMBL/GenBank/DDBJ databases">
        <title>Novel Campyloabacter and Helicobacter Species and Strains.</title>
        <authorList>
            <person name="Mannion A.J."/>
            <person name="Shen Z."/>
            <person name="Fox J.G."/>
        </authorList>
    </citation>
    <scope>NUCLEOTIDE SEQUENCE [LARGE SCALE GENOMIC DNA]</scope>
    <source>
        <strain evidence="2 3">MIT 04-9362</strain>
    </source>
</reference>
<dbReference type="GO" id="GO:0015628">
    <property type="term" value="P:protein secretion by the type II secretion system"/>
    <property type="evidence" value="ECO:0007669"/>
    <property type="project" value="InterPro"/>
</dbReference>
<evidence type="ECO:0000313" key="2">
    <source>
        <dbReference type="EMBL" id="RDU74688.1"/>
    </source>
</evidence>
<evidence type="ECO:0000313" key="3">
    <source>
        <dbReference type="Proteomes" id="UP000256695"/>
    </source>
</evidence>
<accession>A0A3D8JB54</accession>
<dbReference type="SUPFAM" id="SSF54523">
    <property type="entry name" value="Pili subunits"/>
    <property type="match status" value="1"/>
</dbReference>
<dbReference type="Proteomes" id="UP000256695">
    <property type="component" value="Unassembled WGS sequence"/>
</dbReference>
<dbReference type="NCBIfam" id="TIGR02532">
    <property type="entry name" value="IV_pilin_GFxxxE"/>
    <property type="match status" value="1"/>
</dbReference>
<dbReference type="InterPro" id="IPR045584">
    <property type="entry name" value="Pilin-like"/>
</dbReference>
<organism evidence="2 3">
    <name type="scientific">Helicobacter anseris</name>
    <dbReference type="NCBI Taxonomy" id="375926"/>
    <lineage>
        <taxon>Bacteria</taxon>
        <taxon>Pseudomonadati</taxon>
        <taxon>Campylobacterota</taxon>
        <taxon>Epsilonproteobacteria</taxon>
        <taxon>Campylobacterales</taxon>
        <taxon>Helicobacteraceae</taxon>
        <taxon>Helicobacter</taxon>
    </lineage>
</organism>
<keyword evidence="1" id="KW-0488">Methylation</keyword>
<keyword evidence="3" id="KW-1185">Reference proteome</keyword>
<dbReference type="AlphaFoldDB" id="A0A3D8JB54"/>
<dbReference type="EMBL" id="NXLX01000001">
    <property type="protein sequence ID" value="RDU74688.1"/>
    <property type="molecule type" value="Genomic_DNA"/>
</dbReference>
<proteinExistence type="predicted"/>
<dbReference type="PRINTS" id="PR00813">
    <property type="entry name" value="BCTERIALGSPG"/>
</dbReference>
<name>A0A3D8JB54_9HELI</name>
<dbReference type="InterPro" id="IPR012902">
    <property type="entry name" value="N_methyl_site"/>
</dbReference>
<comment type="caution">
    <text evidence="2">The sequence shown here is derived from an EMBL/GenBank/DDBJ whole genome shotgun (WGS) entry which is preliminary data.</text>
</comment>
<protein>
    <submittedName>
        <fullName evidence="2">Prepilin-type cleavage/methylation domain-containing protein</fullName>
    </submittedName>
</protein>
<dbReference type="InterPro" id="IPR000983">
    <property type="entry name" value="Bac_GSPG_pilin"/>
</dbReference>
<dbReference type="Gene3D" id="3.30.700.10">
    <property type="entry name" value="Glycoprotein, Type 4 Pilin"/>
    <property type="match status" value="1"/>
</dbReference>
<sequence length="147" mass="16403">MQKAFSMIELVFVIVILGIIASIALPKLSLTRSDAQYTAIVADIQTIMSTIEQQYLVEDINPTQLNGDLIMESARLSSSRWIATNTGIRLAKNQAIDANNNCVFIDFNQTNLVVRIDSTIQTPLCQKLAKQYPKTLITPLENNTIKF</sequence>
<gene>
    <name evidence="2" type="ORF">CQA57_00015</name>
</gene>